<accession>A0A0R1EM35</accession>
<organism evidence="1 2">
    <name type="scientific">Lacticaseibacillus zeae DSM 20178 = KCTC 3804</name>
    <dbReference type="NCBI Taxonomy" id="1423816"/>
    <lineage>
        <taxon>Bacteria</taxon>
        <taxon>Bacillati</taxon>
        <taxon>Bacillota</taxon>
        <taxon>Bacilli</taxon>
        <taxon>Lactobacillales</taxon>
        <taxon>Lactobacillaceae</taxon>
        <taxon>Lacticaseibacillus</taxon>
    </lineage>
</organism>
<evidence type="ECO:0000313" key="2">
    <source>
        <dbReference type="Proteomes" id="UP000051984"/>
    </source>
</evidence>
<dbReference type="AlphaFoldDB" id="A0A0R1EM35"/>
<dbReference type="PATRIC" id="fig|1423816.3.peg.1870"/>
<evidence type="ECO:0000313" key="1">
    <source>
        <dbReference type="EMBL" id="KRK10461.1"/>
    </source>
</evidence>
<dbReference type="SUPFAM" id="SSF160631">
    <property type="entry name" value="SMI1/KNR4-like"/>
    <property type="match status" value="1"/>
</dbReference>
<evidence type="ECO:0008006" key="3">
    <source>
        <dbReference type="Google" id="ProtNLM"/>
    </source>
</evidence>
<dbReference type="InterPro" id="IPR037883">
    <property type="entry name" value="Knr4/Smi1-like_sf"/>
</dbReference>
<dbReference type="Proteomes" id="UP000051984">
    <property type="component" value="Unassembled WGS sequence"/>
</dbReference>
<sequence>MIKTPYNSHNHYTTFSGILDLPIKKGVLHMLPWPNKIPQPNLPTIPHTDLIPSTYFSTIKTGCLPKRWWLPTSEPTSDGLDGVGIHAFATPGAAITADDLPADFLPFAHTGHQYFGFDLSHDPRRIRYIDTEVDQWLTVAPDFDTFLKQLQPHPVRLPELPVEPQVFGHMAVIATADDWPALFDHARTFMTGAEIGPWLIWLATSADSAKRQAAAEEYHFLSRYQPNFLTPNTTIELRKLLS</sequence>
<gene>
    <name evidence="1" type="ORF">FD51_GL001798</name>
</gene>
<protein>
    <recommendedName>
        <fullName evidence="3">Knr4/Smi1-like domain-containing protein</fullName>
    </recommendedName>
</protein>
<dbReference type="Gene3D" id="3.40.1580.10">
    <property type="entry name" value="SMI1/KNR4-like"/>
    <property type="match status" value="1"/>
</dbReference>
<name>A0A0R1EM35_LACZE</name>
<dbReference type="eggNOG" id="COG0457">
    <property type="taxonomic scope" value="Bacteria"/>
</dbReference>
<comment type="caution">
    <text evidence="1">The sequence shown here is derived from an EMBL/GenBank/DDBJ whole genome shotgun (WGS) entry which is preliminary data.</text>
</comment>
<dbReference type="EMBL" id="AZCT01000022">
    <property type="protein sequence ID" value="KRK10461.1"/>
    <property type="molecule type" value="Genomic_DNA"/>
</dbReference>
<proteinExistence type="predicted"/>
<reference evidence="1 2" key="1">
    <citation type="journal article" date="2015" name="Genome Announc.">
        <title>Expanding the biotechnology potential of lactobacilli through comparative genomics of 213 strains and associated genera.</title>
        <authorList>
            <person name="Sun Z."/>
            <person name="Harris H.M."/>
            <person name="McCann A."/>
            <person name="Guo C."/>
            <person name="Argimon S."/>
            <person name="Zhang W."/>
            <person name="Yang X."/>
            <person name="Jeffery I.B."/>
            <person name="Cooney J.C."/>
            <person name="Kagawa T.F."/>
            <person name="Liu W."/>
            <person name="Song Y."/>
            <person name="Salvetti E."/>
            <person name="Wrobel A."/>
            <person name="Rasinkangas P."/>
            <person name="Parkhill J."/>
            <person name="Rea M.C."/>
            <person name="O'Sullivan O."/>
            <person name="Ritari J."/>
            <person name="Douillard F.P."/>
            <person name="Paul Ross R."/>
            <person name="Yang R."/>
            <person name="Briner A.E."/>
            <person name="Felis G.E."/>
            <person name="de Vos W.M."/>
            <person name="Barrangou R."/>
            <person name="Klaenhammer T.R."/>
            <person name="Caufield P.W."/>
            <person name="Cui Y."/>
            <person name="Zhang H."/>
            <person name="O'Toole P.W."/>
        </authorList>
    </citation>
    <scope>NUCLEOTIDE SEQUENCE [LARGE SCALE GENOMIC DNA]</scope>
    <source>
        <strain evidence="1 2">DSM 20178</strain>
    </source>
</reference>